<gene>
    <name evidence="1" type="ORF">TWF102_007224</name>
    <name evidence="2" type="ORF">TWF703_004991</name>
</gene>
<dbReference type="EMBL" id="WIQW01000040">
    <property type="protein sequence ID" value="KAF3095506.1"/>
    <property type="molecule type" value="Genomic_DNA"/>
</dbReference>
<evidence type="ECO:0000313" key="4">
    <source>
        <dbReference type="Proteomes" id="UP000480548"/>
    </source>
</evidence>
<evidence type="ECO:0000313" key="2">
    <source>
        <dbReference type="EMBL" id="KAF3137566.1"/>
    </source>
</evidence>
<dbReference type="Proteomes" id="UP000480548">
    <property type="component" value="Unassembled WGS sequence"/>
</dbReference>
<protein>
    <submittedName>
        <fullName evidence="1">Uncharacterized protein</fullName>
    </submittedName>
</protein>
<evidence type="ECO:0000313" key="1">
    <source>
        <dbReference type="EMBL" id="KAF3095506.1"/>
    </source>
</evidence>
<reference evidence="3 4" key="1">
    <citation type="submission" date="2019-06" db="EMBL/GenBank/DDBJ databases">
        <authorList>
            <person name="Palmer J.M."/>
        </authorList>
    </citation>
    <scope>NUCLEOTIDE SEQUENCE [LARGE SCALE GENOMIC DNA]</scope>
    <source>
        <strain evidence="1 3">TWF102</strain>
        <strain evidence="2 4">TWF703</strain>
    </source>
</reference>
<comment type="caution">
    <text evidence="1">The sequence shown here is derived from an EMBL/GenBank/DDBJ whole genome shotgun (WGS) entry which is preliminary data.</text>
</comment>
<dbReference type="EMBL" id="WIQZ01000025">
    <property type="protein sequence ID" value="KAF3137566.1"/>
    <property type="molecule type" value="Genomic_DNA"/>
</dbReference>
<sequence length="76" mass="8619">MSLPGLRHAAASTTWMPMQKECWGVYGGIEVVWGSRGSWSWSGYQEQASKPDLRLAYDQMKLERHTTRTTIESLTA</sequence>
<evidence type="ECO:0000313" key="3">
    <source>
        <dbReference type="Proteomes" id="UP000475325"/>
    </source>
</evidence>
<dbReference type="AlphaFoldDB" id="A0A7C8J583"/>
<organism evidence="1 3">
    <name type="scientific">Orbilia oligospora</name>
    <name type="common">Nematode-trapping fungus</name>
    <name type="synonym">Arthrobotrys oligospora</name>
    <dbReference type="NCBI Taxonomy" id="2813651"/>
    <lineage>
        <taxon>Eukaryota</taxon>
        <taxon>Fungi</taxon>
        <taxon>Dikarya</taxon>
        <taxon>Ascomycota</taxon>
        <taxon>Pezizomycotina</taxon>
        <taxon>Orbiliomycetes</taxon>
        <taxon>Orbiliales</taxon>
        <taxon>Orbiliaceae</taxon>
        <taxon>Orbilia</taxon>
    </lineage>
</organism>
<accession>A0A7C8J583</accession>
<name>A0A7C8J583_ORBOL</name>
<dbReference type="Proteomes" id="UP000475325">
    <property type="component" value="Unassembled WGS sequence"/>
</dbReference>
<proteinExistence type="predicted"/>